<evidence type="ECO:0000313" key="2">
    <source>
        <dbReference type="Proteomes" id="UP001239111"/>
    </source>
</evidence>
<keyword evidence="2" id="KW-1185">Reference proteome</keyword>
<comment type="caution">
    <text evidence="1">The sequence shown here is derived from an EMBL/GenBank/DDBJ whole genome shotgun (WGS) entry which is preliminary data.</text>
</comment>
<dbReference type="EMBL" id="CM056743">
    <property type="protein sequence ID" value="KAJ8672864.1"/>
    <property type="molecule type" value="Genomic_DNA"/>
</dbReference>
<proteinExistence type="predicted"/>
<name>A0ACC2NNM6_9HYME</name>
<sequence length="103" mass="11564">MEANQKKYLELKQALHRGNKTVIKSLLKEGAPVNGRPEGCELRTALHYSVYLGCLEIVKELLERGASVNVRNLNNETPLMLAAKFEKKSLNRSSVICKRIGKL</sequence>
<dbReference type="Proteomes" id="UP001239111">
    <property type="component" value="Chromosome 3"/>
</dbReference>
<reference evidence="1" key="1">
    <citation type="submission" date="2023-04" db="EMBL/GenBank/DDBJ databases">
        <title>A chromosome-level genome assembly of the parasitoid wasp Eretmocerus hayati.</title>
        <authorList>
            <person name="Zhong Y."/>
            <person name="Liu S."/>
            <person name="Liu Y."/>
        </authorList>
    </citation>
    <scope>NUCLEOTIDE SEQUENCE</scope>
    <source>
        <strain evidence="1">ZJU_SS_LIU_2023</strain>
    </source>
</reference>
<accession>A0ACC2NNM6</accession>
<organism evidence="1 2">
    <name type="scientific">Eretmocerus hayati</name>
    <dbReference type="NCBI Taxonomy" id="131215"/>
    <lineage>
        <taxon>Eukaryota</taxon>
        <taxon>Metazoa</taxon>
        <taxon>Ecdysozoa</taxon>
        <taxon>Arthropoda</taxon>
        <taxon>Hexapoda</taxon>
        <taxon>Insecta</taxon>
        <taxon>Pterygota</taxon>
        <taxon>Neoptera</taxon>
        <taxon>Endopterygota</taxon>
        <taxon>Hymenoptera</taxon>
        <taxon>Apocrita</taxon>
        <taxon>Proctotrupomorpha</taxon>
        <taxon>Chalcidoidea</taxon>
        <taxon>Aphelinidae</taxon>
        <taxon>Aphelininae</taxon>
        <taxon>Eretmocerus</taxon>
    </lineage>
</organism>
<gene>
    <name evidence="1" type="ORF">QAD02_004124</name>
</gene>
<evidence type="ECO:0000313" key="1">
    <source>
        <dbReference type="EMBL" id="KAJ8672864.1"/>
    </source>
</evidence>
<protein>
    <submittedName>
        <fullName evidence="1">Uncharacterized protein</fullName>
    </submittedName>
</protein>